<dbReference type="AlphaFoldDB" id="A0A183L861"/>
<evidence type="ECO:0000313" key="2">
    <source>
        <dbReference type="Proteomes" id="UP000279833"/>
    </source>
</evidence>
<accession>A0A183L861</accession>
<sequence>MIRKKLEKSSTITNQVNLFPVNPEKYVTDISENNFQSRVPVKLLKDLLLLCTDKVQFTFEGEYCDI</sequence>
<protein>
    <submittedName>
        <fullName evidence="3">DUF4806 domain-containing protein</fullName>
    </submittedName>
</protein>
<reference evidence="1 2" key="2">
    <citation type="submission" date="2018-11" db="EMBL/GenBank/DDBJ databases">
        <authorList>
            <consortium name="Pathogen Informatics"/>
        </authorList>
    </citation>
    <scope>NUCLEOTIDE SEQUENCE [LARGE SCALE GENOMIC DNA]</scope>
    <source>
        <strain evidence="1">Dakar</strain>
        <strain evidence="2">Dakar, Senegal</strain>
    </source>
</reference>
<dbReference type="Proteomes" id="UP000279833">
    <property type="component" value="Unassembled WGS sequence"/>
</dbReference>
<gene>
    <name evidence="1" type="ORF">SCUD_LOCUS23532</name>
</gene>
<organism evidence="3">
    <name type="scientific">Schistosoma curassoni</name>
    <dbReference type="NCBI Taxonomy" id="6186"/>
    <lineage>
        <taxon>Eukaryota</taxon>
        <taxon>Metazoa</taxon>
        <taxon>Spiralia</taxon>
        <taxon>Lophotrochozoa</taxon>
        <taxon>Platyhelminthes</taxon>
        <taxon>Trematoda</taxon>
        <taxon>Digenea</taxon>
        <taxon>Strigeidida</taxon>
        <taxon>Schistosomatoidea</taxon>
        <taxon>Schistosomatidae</taxon>
        <taxon>Schistosoma</taxon>
    </lineage>
</organism>
<evidence type="ECO:0000313" key="3">
    <source>
        <dbReference type="WBParaSite" id="SCUD_0002353501-mRNA-1"/>
    </source>
</evidence>
<name>A0A183L861_9TREM</name>
<keyword evidence="2" id="KW-1185">Reference proteome</keyword>
<dbReference type="EMBL" id="UZAK01056458">
    <property type="protein sequence ID" value="VDP83904.1"/>
    <property type="molecule type" value="Genomic_DNA"/>
</dbReference>
<proteinExistence type="predicted"/>
<dbReference type="WBParaSite" id="SCUD_0002353501-mRNA-1">
    <property type="protein sequence ID" value="SCUD_0002353501-mRNA-1"/>
    <property type="gene ID" value="SCUD_0002353501"/>
</dbReference>
<reference evidence="3" key="1">
    <citation type="submission" date="2016-06" db="UniProtKB">
        <authorList>
            <consortium name="WormBaseParasite"/>
        </authorList>
    </citation>
    <scope>IDENTIFICATION</scope>
</reference>
<evidence type="ECO:0000313" key="1">
    <source>
        <dbReference type="EMBL" id="VDP83904.1"/>
    </source>
</evidence>